<gene>
    <name evidence="1" type="ORF">AYBTSS11_LOCUS16243</name>
</gene>
<dbReference type="Proteomes" id="UP001189624">
    <property type="component" value="Chromosome 5"/>
</dbReference>
<dbReference type="AlphaFoldDB" id="A0AA86SR31"/>
<protein>
    <submittedName>
        <fullName evidence="1">Uncharacterized protein</fullName>
    </submittedName>
</protein>
<sequence>MKAQRARWAQWLLGVGWSILMRRVRIEVLLSVFNISVTFSSFFPYALSSYLSLGVIVAASAIHHTK</sequence>
<evidence type="ECO:0000313" key="2">
    <source>
        <dbReference type="Proteomes" id="UP001189624"/>
    </source>
</evidence>
<accession>A0AA86SR31</accession>
<organism evidence="1 2">
    <name type="scientific">Sphenostylis stenocarpa</name>
    <dbReference type="NCBI Taxonomy" id="92480"/>
    <lineage>
        <taxon>Eukaryota</taxon>
        <taxon>Viridiplantae</taxon>
        <taxon>Streptophyta</taxon>
        <taxon>Embryophyta</taxon>
        <taxon>Tracheophyta</taxon>
        <taxon>Spermatophyta</taxon>
        <taxon>Magnoliopsida</taxon>
        <taxon>eudicotyledons</taxon>
        <taxon>Gunneridae</taxon>
        <taxon>Pentapetalae</taxon>
        <taxon>rosids</taxon>
        <taxon>fabids</taxon>
        <taxon>Fabales</taxon>
        <taxon>Fabaceae</taxon>
        <taxon>Papilionoideae</taxon>
        <taxon>50 kb inversion clade</taxon>
        <taxon>NPAAA clade</taxon>
        <taxon>indigoferoid/millettioid clade</taxon>
        <taxon>Phaseoleae</taxon>
        <taxon>Sphenostylis</taxon>
    </lineage>
</organism>
<name>A0AA86SR31_9FABA</name>
<dbReference type="EMBL" id="OY731402">
    <property type="protein sequence ID" value="CAJ1955660.1"/>
    <property type="molecule type" value="Genomic_DNA"/>
</dbReference>
<dbReference type="Gramene" id="rna-AYBTSS11_LOCUS16243">
    <property type="protein sequence ID" value="CAJ1955660.1"/>
    <property type="gene ID" value="gene-AYBTSS11_LOCUS16243"/>
</dbReference>
<reference evidence="1" key="1">
    <citation type="submission" date="2023-10" db="EMBL/GenBank/DDBJ databases">
        <authorList>
            <person name="Domelevo Entfellner J.-B."/>
        </authorList>
    </citation>
    <scope>NUCLEOTIDE SEQUENCE</scope>
</reference>
<keyword evidence="2" id="KW-1185">Reference proteome</keyword>
<evidence type="ECO:0000313" key="1">
    <source>
        <dbReference type="EMBL" id="CAJ1955660.1"/>
    </source>
</evidence>
<proteinExistence type="predicted"/>